<dbReference type="EMBL" id="WLZY01000005">
    <property type="protein sequence ID" value="NDL58632.1"/>
    <property type="molecule type" value="Genomic_DNA"/>
</dbReference>
<organism evidence="1 2">
    <name type="scientific">Phytoactinopolyspora mesophila</name>
    <dbReference type="NCBI Taxonomy" id="2650750"/>
    <lineage>
        <taxon>Bacteria</taxon>
        <taxon>Bacillati</taxon>
        <taxon>Actinomycetota</taxon>
        <taxon>Actinomycetes</taxon>
        <taxon>Jiangellales</taxon>
        <taxon>Jiangellaceae</taxon>
        <taxon>Phytoactinopolyspora</taxon>
    </lineage>
</organism>
<reference evidence="1 2" key="1">
    <citation type="submission" date="2019-11" db="EMBL/GenBank/DDBJ databases">
        <authorList>
            <person name="Li X.-J."/>
            <person name="Feng X.-M."/>
        </authorList>
    </citation>
    <scope>NUCLEOTIDE SEQUENCE [LARGE SCALE GENOMIC DNA]</scope>
    <source>
        <strain evidence="1 2">XMNu-373</strain>
    </source>
</reference>
<gene>
    <name evidence="1" type="ORF">F7O44_16305</name>
</gene>
<evidence type="ECO:0000313" key="2">
    <source>
        <dbReference type="Proteomes" id="UP000460435"/>
    </source>
</evidence>
<evidence type="ECO:0000313" key="1">
    <source>
        <dbReference type="EMBL" id="NDL58632.1"/>
    </source>
</evidence>
<comment type="caution">
    <text evidence="1">The sequence shown here is derived from an EMBL/GenBank/DDBJ whole genome shotgun (WGS) entry which is preliminary data.</text>
</comment>
<name>A0A7K3M6V3_9ACTN</name>
<accession>A0A7K3M6V3</accession>
<protein>
    <submittedName>
        <fullName evidence="1">Uncharacterized protein</fullName>
    </submittedName>
</protein>
<dbReference type="RefSeq" id="WP_162451324.1">
    <property type="nucleotide sequence ID" value="NZ_WLZY01000005.1"/>
</dbReference>
<sequence length="141" mass="15959">MSRSPCAELALAEAIDALIHSALTYANHRYWSRLDRSTRPGHKHELDMAGFHTQRRVTERHIGDFRMLEHAWRRVPDVAERYKLDTNALVKTLDDYTRALLTLGRAHSWRNAVVMARQVLRAAAGQTAASATTANSGRVRV</sequence>
<dbReference type="Proteomes" id="UP000460435">
    <property type="component" value="Unassembled WGS sequence"/>
</dbReference>
<dbReference type="AlphaFoldDB" id="A0A7K3M6V3"/>
<proteinExistence type="predicted"/>
<keyword evidence="2" id="KW-1185">Reference proteome</keyword>